<evidence type="ECO:0000256" key="1">
    <source>
        <dbReference type="SAM" id="Phobius"/>
    </source>
</evidence>
<dbReference type="InterPro" id="IPR021529">
    <property type="entry name" value="DUF2798"/>
</dbReference>
<keyword evidence="1" id="KW-0472">Membrane</keyword>
<name>A0A0K2ZUJ1_9XANT</name>
<dbReference type="Proteomes" id="UP000046187">
    <property type="component" value="Unassembled WGS sequence"/>
</dbReference>
<accession>A0A0K2ZUJ1</accession>
<organism evidence="2 3">
    <name type="scientific">Xanthomonas graminis pv. arrhenatheri LMG 727</name>
    <dbReference type="NCBI Taxonomy" id="1195923"/>
    <lineage>
        <taxon>Bacteria</taxon>
        <taxon>Pseudomonadati</taxon>
        <taxon>Pseudomonadota</taxon>
        <taxon>Gammaproteobacteria</taxon>
        <taxon>Lysobacterales</taxon>
        <taxon>Lysobacteraceae</taxon>
        <taxon>Xanthomonas</taxon>
        <taxon>Xanthomonas translucens group</taxon>
        <taxon>Xanthomonas graminis</taxon>
    </lineage>
</organism>
<keyword evidence="3" id="KW-1185">Reference proteome</keyword>
<reference evidence="3" key="1">
    <citation type="submission" date="2015-07" db="EMBL/GenBank/DDBJ databases">
        <authorList>
            <person name="Wibberg D."/>
        </authorList>
    </citation>
    <scope>NUCLEOTIDE SEQUENCE [LARGE SCALE GENOMIC DNA]</scope>
</reference>
<feature type="transmembrane region" description="Helical" evidence="1">
    <location>
        <begin position="20"/>
        <end position="39"/>
    </location>
</feature>
<proteinExistence type="predicted"/>
<keyword evidence="1" id="KW-0812">Transmembrane</keyword>
<keyword evidence="1" id="KW-1133">Transmembrane helix</keyword>
<feature type="transmembrane region" description="Helical" evidence="1">
    <location>
        <begin position="51"/>
        <end position="74"/>
    </location>
</feature>
<sequence>MSRSPRFFPRKLHSRHAGWVMPLLLSILMTCVVSMISTLRTVGLAPGVYSLWLGAWALSWLIAFPTLLLALPLARRLTGILVARA</sequence>
<dbReference type="EMBL" id="CXOI01000027">
    <property type="protein sequence ID" value="CTP87050.1"/>
    <property type="molecule type" value="Genomic_DNA"/>
</dbReference>
<dbReference type="AlphaFoldDB" id="A0A0K2ZUJ1"/>
<gene>
    <name evidence="2" type="ORF">XTALMG727_1893</name>
</gene>
<dbReference type="Pfam" id="PF11391">
    <property type="entry name" value="DUF2798"/>
    <property type="match status" value="1"/>
</dbReference>
<evidence type="ECO:0000313" key="2">
    <source>
        <dbReference type="EMBL" id="CTP87050.1"/>
    </source>
</evidence>
<dbReference type="RefSeq" id="WP_053835192.1">
    <property type="nucleotide sequence ID" value="NZ_CXOI01000027.1"/>
</dbReference>
<protein>
    <submittedName>
        <fullName evidence="2">Putative membrane protein</fullName>
    </submittedName>
</protein>
<evidence type="ECO:0000313" key="3">
    <source>
        <dbReference type="Proteomes" id="UP000046187"/>
    </source>
</evidence>